<name>A0A4V3HFY3_9BACT</name>
<accession>A0A4V3HFY3</accession>
<dbReference type="Gene3D" id="2.50.20.10">
    <property type="entry name" value="Lipoprotein localisation LolA/LolB/LppX"/>
    <property type="match status" value="1"/>
</dbReference>
<sequence length="191" mass="21100">MHFGSKRTLWWALLLVFLLPGASLAAEFTADMVISSKAAGGDMSGKVFVKGNSLRQDLETPIGVQSTIIPSGGPVMYVLLPGMKMYMEMQNTQVTLDGSENLEAKMAEQGKVTKKGTETVEGFSCDVYHIVYNDKKLGEGTVWVSRELNYPLKIYTKNPQDTATILYRNIRKGKLDDGLFSLPPGYTKFSM</sequence>
<evidence type="ECO:0000313" key="3">
    <source>
        <dbReference type="EMBL" id="TDY58022.1"/>
    </source>
</evidence>
<dbReference type="AlphaFoldDB" id="A0A4V3HFY3"/>
<comment type="caution">
    <text evidence="3">The sequence shown here is derived from an EMBL/GenBank/DDBJ whole genome shotgun (WGS) entry which is preliminary data.</text>
</comment>
<proteinExistence type="predicted"/>
<gene>
    <name evidence="3" type="ORF">C8D99_11540</name>
</gene>
<feature type="signal peptide" evidence="1">
    <location>
        <begin position="1"/>
        <end position="25"/>
    </location>
</feature>
<evidence type="ECO:0000256" key="1">
    <source>
        <dbReference type="SAM" id="SignalP"/>
    </source>
</evidence>
<dbReference type="Proteomes" id="UP000295066">
    <property type="component" value="Unassembled WGS sequence"/>
</dbReference>
<dbReference type="Pfam" id="PF14371">
    <property type="entry name" value="DUF4412"/>
    <property type="match status" value="1"/>
</dbReference>
<dbReference type="InterPro" id="IPR025524">
    <property type="entry name" value="DUF4412"/>
</dbReference>
<organism evidence="3 4">
    <name type="scientific">Aminivibrio pyruvatiphilus</name>
    <dbReference type="NCBI Taxonomy" id="1005740"/>
    <lineage>
        <taxon>Bacteria</taxon>
        <taxon>Thermotogati</taxon>
        <taxon>Synergistota</taxon>
        <taxon>Synergistia</taxon>
        <taxon>Synergistales</taxon>
        <taxon>Aminobacteriaceae</taxon>
        <taxon>Aminivibrio</taxon>
    </lineage>
</organism>
<feature type="domain" description="DUF4412" evidence="2">
    <location>
        <begin position="28"/>
        <end position="148"/>
    </location>
</feature>
<feature type="chain" id="PRO_5020305254" evidence="1">
    <location>
        <begin position="26"/>
        <end position="191"/>
    </location>
</feature>
<reference evidence="3 4" key="1">
    <citation type="submission" date="2019-03" db="EMBL/GenBank/DDBJ databases">
        <title>Genomic Encyclopedia of Type Strains, Phase IV (KMG-IV): sequencing the most valuable type-strain genomes for metagenomic binning, comparative biology and taxonomic classification.</title>
        <authorList>
            <person name="Goeker M."/>
        </authorList>
    </citation>
    <scope>NUCLEOTIDE SEQUENCE [LARGE SCALE GENOMIC DNA]</scope>
    <source>
        <strain evidence="3 4">DSM 25964</strain>
    </source>
</reference>
<dbReference type="OrthoDB" id="9790106at2"/>
<dbReference type="InterPro" id="IPR029046">
    <property type="entry name" value="LolA/LolB/LppX"/>
</dbReference>
<dbReference type="SUPFAM" id="SSF89392">
    <property type="entry name" value="Prokaryotic lipoproteins and lipoprotein localization factors"/>
    <property type="match status" value="1"/>
</dbReference>
<dbReference type="EMBL" id="SORI01000015">
    <property type="protein sequence ID" value="TDY58022.1"/>
    <property type="molecule type" value="Genomic_DNA"/>
</dbReference>
<dbReference type="RefSeq" id="WP_133958169.1">
    <property type="nucleotide sequence ID" value="NZ_SORI01000015.1"/>
</dbReference>
<keyword evidence="4" id="KW-1185">Reference proteome</keyword>
<evidence type="ECO:0000259" key="2">
    <source>
        <dbReference type="Pfam" id="PF14371"/>
    </source>
</evidence>
<protein>
    <submittedName>
        <fullName evidence="3">Uncharacterized protein DUF4412</fullName>
    </submittedName>
</protein>
<evidence type="ECO:0000313" key="4">
    <source>
        <dbReference type="Proteomes" id="UP000295066"/>
    </source>
</evidence>
<keyword evidence="1" id="KW-0732">Signal</keyword>